<dbReference type="PANTHER" id="PTHR42982:SF1">
    <property type="entry name" value="SEC-INDEPENDENT PROTEIN TRANSLOCASE PROTEIN TATA"/>
    <property type="match status" value="1"/>
</dbReference>
<evidence type="ECO:0000256" key="6">
    <source>
        <dbReference type="ARBA" id="ARBA00022989"/>
    </source>
</evidence>
<dbReference type="Pfam" id="PF02416">
    <property type="entry name" value="TatA_B_E"/>
    <property type="match status" value="1"/>
</dbReference>
<evidence type="ECO:0000256" key="1">
    <source>
        <dbReference type="ARBA" id="ARBA00004162"/>
    </source>
</evidence>
<evidence type="ECO:0000256" key="5">
    <source>
        <dbReference type="ARBA" id="ARBA00022927"/>
    </source>
</evidence>
<keyword evidence="2 9" id="KW-0813">Transport</keyword>
<protein>
    <recommendedName>
        <fullName evidence="9">Sec-independent protein translocase protein TatA</fullName>
    </recommendedName>
</protein>
<comment type="function">
    <text evidence="9">Part of the twin-arginine translocation (Tat) system that transports large folded proteins containing a characteristic twin-arginine motif in their signal peptide across membranes. TatA could form the protein-conducting channel of the Tat system.</text>
</comment>
<gene>
    <name evidence="9" type="primary">tatA</name>
    <name evidence="11" type="ORF">PRL19_15040</name>
</gene>
<evidence type="ECO:0000256" key="4">
    <source>
        <dbReference type="ARBA" id="ARBA00022692"/>
    </source>
</evidence>
<evidence type="ECO:0000313" key="11">
    <source>
        <dbReference type="EMBL" id="WDA12573.1"/>
    </source>
</evidence>
<dbReference type="EMBL" id="CP117466">
    <property type="protein sequence ID" value="WDA12573.1"/>
    <property type="molecule type" value="Genomic_DNA"/>
</dbReference>
<evidence type="ECO:0000256" key="7">
    <source>
        <dbReference type="ARBA" id="ARBA00023010"/>
    </source>
</evidence>
<keyword evidence="8 9" id="KW-0472">Membrane</keyword>
<evidence type="ECO:0000256" key="10">
    <source>
        <dbReference type="SAM" id="MobiDB-lite"/>
    </source>
</evidence>
<dbReference type="GeneID" id="97050389"/>
<dbReference type="RefSeq" id="WP_045998900.1">
    <property type="nucleotide sequence ID" value="NZ_CANMMQ010000008.1"/>
</dbReference>
<keyword evidence="6 9" id="KW-1133">Transmembrane helix</keyword>
<comment type="similarity">
    <text evidence="9">Belongs to the TatA/E family.</text>
</comment>
<dbReference type="InterPro" id="IPR006312">
    <property type="entry name" value="TatA/E"/>
</dbReference>
<proteinExistence type="inferred from homology"/>
<name>A0ABY7URK0_9RHOB</name>
<evidence type="ECO:0000313" key="12">
    <source>
        <dbReference type="Proteomes" id="UP001216899"/>
    </source>
</evidence>
<dbReference type="InterPro" id="IPR003369">
    <property type="entry name" value="TatA/B/E"/>
</dbReference>
<feature type="region of interest" description="Disordered" evidence="10">
    <location>
        <begin position="41"/>
        <end position="88"/>
    </location>
</feature>
<organism evidence="11 12">
    <name type="scientific">Paracoccus marcusii</name>
    <dbReference type="NCBI Taxonomy" id="59779"/>
    <lineage>
        <taxon>Bacteria</taxon>
        <taxon>Pseudomonadati</taxon>
        <taxon>Pseudomonadota</taxon>
        <taxon>Alphaproteobacteria</taxon>
        <taxon>Rhodobacterales</taxon>
        <taxon>Paracoccaceae</taxon>
        <taxon>Paracoccus</taxon>
    </lineage>
</organism>
<comment type="subcellular location">
    <subcellularLocation>
        <location evidence="1 9">Cell membrane</location>
        <topology evidence="1 9">Single-pass membrane protein</topology>
    </subcellularLocation>
</comment>
<evidence type="ECO:0000256" key="9">
    <source>
        <dbReference type="HAMAP-Rule" id="MF_00236"/>
    </source>
</evidence>
<keyword evidence="7 9" id="KW-0811">Translocation</keyword>
<reference evidence="11 12" key="1">
    <citation type="submission" date="2023-02" db="EMBL/GenBank/DDBJ databases">
        <title>Whole genome sequenc of Paracoccus marcusii MBLB0836.</title>
        <authorList>
            <person name="Seo M.-J."/>
            <person name="Cho E.-S."/>
            <person name="Hwang C.Y."/>
        </authorList>
    </citation>
    <scope>NUCLEOTIDE SEQUENCE [LARGE SCALE GENOMIC DNA]</scope>
    <source>
        <strain evidence="11 12">MBLB0836</strain>
    </source>
</reference>
<dbReference type="Proteomes" id="UP001216899">
    <property type="component" value="Chromosome"/>
</dbReference>
<feature type="compositionally biased region" description="Basic and acidic residues" evidence="10">
    <location>
        <begin position="76"/>
        <end position="88"/>
    </location>
</feature>
<dbReference type="Gene3D" id="1.20.5.3310">
    <property type="match status" value="1"/>
</dbReference>
<keyword evidence="3 9" id="KW-1003">Cell membrane</keyword>
<sequence length="88" mass="9148">MHAPSPMALLVIAIVVLVLFGRGKVSSLMGEFGKGITAFKKGLNDPSAEQTADKPAASLDTPTQPVAPVHTVPGTDARDVTPHTDTRT</sequence>
<evidence type="ECO:0000256" key="2">
    <source>
        <dbReference type="ARBA" id="ARBA00022448"/>
    </source>
</evidence>
<keyword evidence="12" id="KW-1185">Reference proteome</keyword>
<comment type="subunit">
    <text evidence="9">The Tat system comprises two distinct complexes: a TatABC complex, containing multiple copies of TatA, TatB and TatC subunits, and a separate TatA complex, containing only TatA subunits. Substrates initially bind to the TatABC complex, which probably triggers association of the separate TatA complex to form the active translocon.</text>
</comment>
<accession>A0ABY7URK0</accession>
<dbReference type="HAMAP" id="MF_00236">
    <property type="entry name" value="TatA_E"/>
    <property type="match status" value="1"/>
</dbReference>
<evidence type="ECO:0000256" key="3">
    <source>
        <dbReference type="ARBA" id="ARBA00022475"/>
    </source>
</evidence>
<evidence type="ECO:0000256" key="8">
    <source>
        <dbReference type="ARBA" id="ARBA00023136"/>
    </source>
</evidence>
<keyword evidence="5 9" id="KW-0653">Protein transport</keyword>
<dbReference type="PANTHER" id="PTHR42982">
    <property type="entry name" value="SEC-INDEPENDENT PROTEIN TRANSLOCASE PROTEIN TATA"/>
    <property type="match status" value="1"/>
</dbReference>
<keyword evidence="4 9" id="KW-0812">Transmembrane</keyword>